<accession>A0A3M7PCI0</accession>
<dbReference type="AlphaFoldDB" id="A0A3M7PCI0"/>
<dbReference type="Proteomes" id="UP000276133">
    <property type="component" value="Unassembled WGS sequence"/>
</dbReference>
<name>A0A3M7PCI0_BRAPC</name>
<evidence type="ECO:0000256" key="1">
    <source>
        <dbReference type="SAM" id="MobiDB-lite"/>
    </source>
</evidence>
<feature type="compositionally biased region" description="Basic and acidic residues" evidence="1">
    <location>
        <begin position="80"/>
        <end position="90"/>
    </location>
</feature>
<evidence type="ECO:0000313" key="2">
    <source>
        <dbReference type="EMBL" id="RMZ96825.1"/>
    </source>
</evidence>
<reference evidence="2 3" key="1">
    <citation type="journal article" date="2018" name="Sci. Rep.">
        <title>Genomic signatures of local adaptation to the degree of environmental predictability in rotifers.</title>
        <authorList>
            <person name="Franch-Gras L."/>
            <person name="Hahn C."/>
            <person name="Garcia-Roger E.M."/>
            <person name="Carmona M.J."/>
            <person name="Serra M."/>
            <person name="Gomez A."/>
        </authorList>
    </citation>
    <scope>NUCLEOTIDE SEQUENCE [LARGE SCALE GENOMIC DNA]</scope>
    <source>
        <strain evidence="2">HYR1</strain>
    </source>
</reference>
<keyword evidence="3" id="KW-1185">Reference proteome</keyword>
<evidence type="ECO:0000313" key="3">
    <source>
        <dbReference type="Proteomes" id="UP000276133"/>
    </source>
</evidence>
<gene>
    <name evidence="2" type="ORF">BpHYR1_035470</name>
</gene>
<comment type="caution">
    <text evidence="2">The sequence shown here is derived from an EMBL/GenBank/DDBJ whole genome shotgun (WGS) entry which is preliminary data.</text>
</comment>
<proteinExistence type="predicted"/>
<sequence length="99" mass="11475">MPWQRPRNILNESNKSLLLIEVIGKTAMAWTCTLNEINTDTKKKEHFNGNLKRDSSSRVKAKYRLERKSKVMTLSSTRSEQGKEKKENKLSLRLNGINN</sequence>
<protein>
    <submittedName>
        <fullName evidence="2">Uncharacterized protein</fullName>
    </submittedName>
</protein>
<dbReference type="EMBL" id="REGN01011868">
    <property type="protein sequence ID" value="RMZ96825.1"/>
    <property type="molecule type" value="Genomic_DNA"/>
</dbReference>
<organism evidence="2 3">
    <name type="scientific">Brachionus plicatilis</name>
    <name type="common">Marine rotifer</name>
    <name type="synonym">Brachionus muelleri</name>
    <dbReference type="NCBI Taxonomy" id="10195"/>
    <lineage>
        <taxon>Eukaryota</taxon>
        <taxon>Metazoa</taxon>
        <taxon>Spiralia</taxon>
        <taxon>Gnathifera</taxon>
        <taxon>Rotifera</taxon>
        <taxon>Eurotatoria</taxon>
        <taxon>Monogononta</taxon>
        <taxon>Pseudotrocha</taxon>
        <taxon>Ploima</taxon>
        <taxon>Brachionidae</taxon>
        <taxon>Brachionus</taxon>
    </lineage>
</organism>
<feature type="region of interest" description="Disordered" evidence="1">
    <location>
        <begin position="67"/>
        <end position="99"/>
    </location>
</feature>